<feature type="region of interest" description="Disordered" evidence="1">
    <location>
        <begin position="79"/>
        <end position="109"/>
    </location>
</feature>
<reference evidence="3" key="1">
    <citation type="submission" date="2022-08" db="EMBL/GenBank/DDBJ databases">
        <title>Complete Genome Sequences of 2 Bosea sp. soil isolates.</title>
        <authorList>
            <person name="Alvarez Arevalo M."/>
            <person name="Sterndorff E.B."/>
            <person name="Faurdal D."/>
            <person name="Joergensen T.S."/>
            <person name="Weber T."/>
        </authorList>
    </citation>
    <scope>NUCLEOTIDE SEQUENCE</scope>
    <source>
        <strain evidence="3">NBC_00436</strain>
    </source>
</reference>
<dbReference type="InterPro" id="IPR025640">
    <property type="entry name" value="GYF_2"/>
</dbReference>
<accession>A0A9E8A0E7</accession>
<dbReference type="AlphaFoldDB" id="A0A9E8A0E7"/>
<proteinExistence type="predicted"/>
<feature type="region of interest" description="Disordered" evidence="1">
    <location>
        <begin position="1"/>
        <end position="22"/>
    </location>
</feature>
<evidence type="ECO:0000256" key="1">
    <source>
        <dbReference type="SAM" id="MobiDB-lite"/>
    </source>
</evidence>
<organism evidence="3">
    <name type="scientific">Bosea sp. NBC_00436</name>
    <dbReference type="NCBI Taxonomy" id="2969620"/>
    <lineage>
        <taxon>Bacteria</taxon>
        <taxon>Pseudomonadati</taxon>
        <taxon>Pseudomonadota</taxon>
        <taxon>Alphaproteobacteria</taxon>
        <taxon>Hyphomicrobiales</taxon>
        <taxon>Boseaceae</taxon>
        <taxon>Bosea</taxon>
    </lineage>
</organism>
<protein>
    <submittedName>
        <fullName evidence="3">DUF4339 domain-containing protein</fullName>
    </submittedName>
</protein>
<feature type="domain" description="GYF" evidence="2">
    <location>
        <begin position="32"/>
        <end position="78"/>
    </location>
</feature>
<dbReference type="EMBL" id="CP102774">
    <property type="protein sequence ID" value="UZF85445.1"/>
    <property type="molecule type" value="Genomic_DNA"/>
</dbReference>
<gene>
    <name evidence="3" type="ORF">NWE54_16615</name>
</gene>
<dbReference type="Pfam" id="PF14237">
    <property type="entry name" value="GYF_2"/>
    <property type="match status" value="1"/>
</dbReference>
<feature type="compositionally biased region" description="Basic and acidic residues" evidence="1">
    <location>
        <begin position="1"/>
        <end position="10"/>
    </location>
</feature>
<feature type="compositionally biased region" description="Pro residues" evidence="1">
    <location>
        <begin position="83"/>
        <end position="105"/>
    </location>
</feature>
<sequence>MRDEKNRQAGEGKISFAQPSMTERRGQFVSDWYYEKNGERGGPITADELKAMLASGTIGLANLVWTSTFGSEWKRISDTELAPPRPASPPPLPTKEPPALPPKPEQPAQVSDAFLDSKLTRALIGTKQEHYLGKWRAILAKANGDPSRIATVTSWNWPALFMPPCLAASPQAPCARRHRVCCPACLGRRRD</sequence>
<evidence type="ECO:0000259" key="2">
    <source>
        <dbReference type="Pfam" id="PF14237"/>
    </source>
</evidence>
<evidence type="ECO:0000313" key="3">
    <source>
        <dbReference type="EMBL" id="UZF85445.1"/>
    </source>
</evidence>
<name>A0A9E8A0E7_9HYPH</name>